<organism evidence="3 5">
    <name type="scientific">Corynebacterium variabile</name>
    <dbReference type="NCBI Taxonomy" id="1727"/>
    <lineage>
        <taxon>Bacteria</taxon>
        <taxon>Bacillati</taxon>
        <taxon>Actinomycetota</taxon>
        <taxon>Actinomycetes</taxon>
        <taxon>Mycobacteriales</taxon>
        <taxon>Corynebacteriaceae</taxon>
        <taxon>Corynebacterium</taxon>
    </lineage>
</organism>
<dbReference type="PANTHER" id="PTHR40459:SF1">
    <property type="entry name" value="CONSERVED HYPOTHETICAL ALANINE AND LEUCINE RICH PROTEIN"/>
    <property type="match status" value="1"/>
</dbReference>
<dbReference type="Pfam" id="PF10728">
    <property type="entry name" value="DUF2520"/>
    <property type="match status" value="1"/>
</dbReference>
<gene>
    <name evidence="4" type="ORF">CVA01_12010</name>
    <name evidence="3" type="ORF">CVAR292_02186</name>
</gene>
<dbReference type="SUPFAM" id="SSF48179">
    <property type="entry name" value="6-phosphogluconate dehydrogenase C-terminal domain-like"/>
    <property type="match status" value="1"/>
</dbReference>
<proteinExistence type="predicted"/>
<dbReference type="Pfam" id="PF10727">
    <property type="entry name" value="Rossmann-like"/>
    <property type="match status" value="1"/>
</dbReference>
<evidence type="ECO:0000313" key="4">
    <source>
        <dbReference type="EMBL" id="GEC85887.1"/>
    </source>
</evidence>
<accession>A0A0X2NPQ1</accession>
<reference evidence="3" key="1">
    <citation type="submission" date="2015-11" db="EMBL/GenBank/DDBJ databases">
        <authorList>
            <person name="Zhang Y."/>
            <person name="Guo Z."/>
        </authorList>
    </citation>
    <scope>NUCLEOTIDE SEQUENCE [LARGE SCALE GENOMIC DNA]</scope>
    <source>
        <strain evidence="3">Mu292</strain>
    </source>
</reference>
<dbReference type="InterPro" id="IPR036291">
    <property type="entry name" value="NAD(P)-bd_dom_sf"/>
</dbReference>
<dbReference type="AlphaFoldDB" id="A0A0X2NPQ1"/>
<feature type="domain" description="Putative oxidoreductase/dehydrogenase Rossmann-like" evidence="1">
    <location>
        <begin position="12"/>
        <end position="131"/>
    </location>
</feature>
<dbReference type="InterPro" id="IPR037108">
    <property type="entry name" value="TM1727-like_C_sf"/>
</dbReference>
<sequence>MTGGDITAPHPDRQEPRLSVGVISAGSVGTAVASVLQRAGHHIHGVVARSEASAGRVADRLPGVPVTDIADAARAALVILAVPDPQLPSVVDEVAAVTRPGQIVVHTAGALGCGVLQPVTDTGALPLALHPAMTFTGRPEDTDNLAGCAWGVTADSDTGSAVAELLVGACGGIAVPVAEEHRTLYHAAMAHGSNHLVTLVSEALRILDHALADPGEGQPGVPVAENPDSAVLLRRILPATLAGVLDRRTAALTGPTARDDAATVLRHLDALLTVDTGGQPLAASYREAALRTARAVGSLNVERALDGDYPY</sequence>
<reference evidence="5" key="2">
    <citation type="submission" date="2015-11" db="EMBL/GenBank/DDBJ databases">
        <authorList>
            <person name="Dugat-Bony E."/>
        </authorList>
    </citation>
    <scope>NUCLEOTIDE SEQUENCE [LARGE SCALE GENOMIC DNA]</scope>
    <source>
        <strain evidence="5">Mu292</strain>
    </source>
</reference>
<evidence type="ECO:0000259" key="2">
    <source>
        <dbReference type="Pfam" id="PF10728"/>
    </source>
</evidence>
<feature type="domain" description="DUF2520" evidence="2">
    <location>
        <begin position="148"/>
        <end position="291"/>
    </location>
</feature>
<keyword evidence="5" id="KW-1185">Reference proteome</keyword>
<reference evidence="4 6" key="3">
    <citation type="submission" date="2019-06" db="EMBL/GenBank/DDBJ databases">
        <title>Whole genome shotgun sequence of Corynebacterium variabile NBRC 15286.</title>
        <authorList>
            <person name="Hosoyama A."/>
            <person name="Uohara A."/>
            <person name="Ohji S."/>
            <person name="Ichikawa N."/>
        </authorList>
    </citation>
    <scope>NUCLEOTIDE SEQUENCE [LARGE SCALE GENOMIC DNA]</scope>
    <source>
        <strain evidence="4 6">NBRC 15286</strain>
    </source>
</reference>
<protein>
    <submittedName>
        <fullName evidence="3">Uncharacterized conserved protein</fullName>
    </submittedName>
</protein>
<dbReference type="InterPro" id="IPR018931">
    <property type="entry name" value="DUF2520"/>
</dbReference>
<dbReference type="Proteomes" id="UP000319986">
    <property type="component" value="Unassembled WGS sequence"/>
</dbReference>
<name>A0A0X2NPQ1_9CORY</name>
<dbReference type="RefSeq" id="WP_082796518.1">
    <property type="nucleotide sequence ID" value="NZ_BJNT01000008.1"/>
</dbReference>
<dbReference type="InterPro" id="IPR019665">
    <property type="entry name" value="OxRdtase/DH_put_Rossmann_dom"/>
</dbReference>
<dbReference type="Proteomes" id="UP000182498">
    <property type="component" value="Unassembled WGS sequence"/>
</dbReference>
<dbReference type="GeneID" id="82887346"/>
<dbReference type="EMBL" id="FAUH01000015">
    <property type="protein sequence ID" value="CUU66839.1"/>
    <property type="molecule type" value="Genomic_DNA"/>
</dbReference>
<evidence type="ECO:0000313" key="5">
    <source>
        <dbReference type="Proteomes" id="UP000182498"/>
    </source>
</evidence>
<dbReference type="Gene3D" id="1.10.1040.20">
    <property type="entry name" value="ProC-like, C-terminal domain"/>
    <property type="match status" value="1"/>
</dbReference>
<dbReference type="SUPFAM" id="SSF51735">
    <property type="entry name" value="NAD(P)-binding Rossmann-fold domains"/>
    <property type="match status" value="1"/>
</dbReference>
<evidence type="ECO:0000313" key="6">
    <source>
        <dbReference type="Proteomes" id="UP000319986"/>
    </source>
</evidence>
<dbReference type="PANTHER" id="PTHR40459">
    <property type="entry name" value="CONSERVED HYPOTHETICAL ALANINE AND LEUCINE RICH PROTEIN"/>
    <property type="match status" value="1"/>
</dbReference>
<dbReference type="InterPro" id="IPR008927">
    <property type="entry name" value="6-PGluconate_DH-like_C_sf"/>
</dbReference>
<evidence type="ECO:0000313" key="3">
    <source>
        <dbReference type="EMBL" id="CUU66839.1"/>
    </source>
</evidence>
<dbReference type="Gene3D" id="3.40.50.720">
    <property type="entry name" value="NAD(P)-binding Rossmann-like Domain"/>
    <property type="match status" value="1"/>
</dbReference>
<dbReference type="EMBL" id="BJNT01000008">
    <property type="protein sequence ID" value="GEC85887.1"/>
    <property type="molecule type" value="Genomic_DNA"/>
</dbReference>
<evidence type="ECO:0000259" key="1">
    <source>
        <dbReference type="Pfam" id="PF10727"/>
    </source>
</evidence>